<keyword evidence="1" id="KW-0805">Transcription regulation</keyword>
<dbReference type="SMART" id="SM00345">
    <property type="entry name" value="HTH_GNTR"/>
    <property type="match status" value="1"/>
</dbReference>
<dbReference type="PANTHER" id="PTHR43537:SF5">
    <property type="entry name" value="UXU OPERON TRANSCRIPTIONAL REGULATOR"/>
    <property type="match status" value="1"/>
</dbReference>
<dbReference type="SUPFAM" id="SSF46785">
    <property type="entry name" value="Winged helix' DNA-binding domain"/>
    <property type="match status" value="1"/>
</dbReference>
<evidence type="ECO:0000259" key="4">
    <source>
        <dbReference type="PROSITE" id="PS50949"/>
    </source>
</evidence>
<dbReference type="Gene3D" id="1.10.10.10">
    <property type="entry name" value="Winged helix-like DNA-binding domain superfamily/Winged helix DNA-binding domain"/>
    <property type="match status" value="1"/>
</dbReference>
<dbReference type="PRINTS" id="PR00035">
    <property type="entry name" value="HTHGNTR"/>
</dbReference>
<reference evidence="6" key="1">
    <citation type="journal article" date="2019" name="Int. J. Syst. Evol. Microbiol.">
        <title>The Global Catalogue of Microorganisms (GCM) 10K type strain sequencing project: providing services to taxonomists for standard genome sequencing and annotation.</title>
        <authorList>
            <consortium name="The Broad Institute Genomics Platform"/>
            <consortium name="The Broad Institute Genome Sequencing Center for Infectious Disease"/>
            <person name="Wu L."/>
            <person name="Ma J."/>
        </authorList>
    </citation>
    <scope>NUCLEOTIDE SEQUENCE [LARGE SCALE GENOMIC DNA]</scope>
    <source>
        <strain evidence="6">JCM 18959</strain>
    </source>
</reference>
<dbReference type="Gene3D" id="1.20.120.530">
    <property type="entry name" value="GntR ligand-binding domain-like"/>
    <property type="match status" value="1"/>
</dbReference>
<evidence type="ECO:0000256" key="1">
    <source>
        <dbReference type="ARBA" id="ARBA00023015"/>
    </source>
</evidence>
<accession>A0ABP9M6U1</accession>
<dbReference type="InterPro" id="IPR036390">
    <property type="entry name" value="WH_DNA-bd_sf"/>
</dbReference>
<dbReference type="Proteomes" id="UP001501407">
    <property type="component" value="Unassembled WGS sequence"/>
</dbReference>
<dbReference type="SMART" id="SM00895">
    <property type="entry name" value="FCD"/>
    <property type="match status" value="1"/>
</dbReference>
<dbReference type="EMBL" id="BAABKZ010000002">
    <property type="protein sequence ID" value="GAA5092073.1"/>
    <property type="molecule type" value="Genomic_DNA"/>
</dbReference>
<evidence type="ECO:0000256" key="2">
    <source>
        <dbReference type="ARBA" id="ARBA00023125"/>
    </source>
</evidence>
<dbReference type="PANTHER" id="PTHR43537">
    <property type="entry name" value="TRANSCRIPTIONAL REGULATOR, GNTR FAMILY"/>
    <property type="match status" value="1"/>
</dbReference>
<dbReference type="Pfam" id="PF07729">
    <property type="entry name" value="FCD"/>
    <property type="match status" value="1"/>
</dbReference>
<feature type="domain" description="HTH gntR-type" evidence="4">
    <location>
        <begin position="16"/>
        <end position="85"/>
    </location>
</feature>
<organism evidence="5 6">
    <name type="scientific">Microbacterium yannicii</name>
    <dbReference type="NCBI Taxonomy" id="671622"/>
    <lineage>
        <taxon>Bacteria</taxon>
        <taxon>Bacillati</taxon>
        <taxon>Actinomycetota</taxon>
        <taxon>Actinomycetes</taxon>
        <taxon>Micrococcales</taxon>
        <taxon>Microbacteriaceae</taxon>
        <taxon>Microbacterium</taxon>
    </lineage>
</organism>
<name>A0ABP9M6U1_9MICO</name>
<dbReference type="InterPro" id="IPR036388">
    <property type="entry name" value="WH-like_DNA-bd_sf"/>
</dbReference>
<dbReference type="Pfam" id="PF00392">
    <property type="entry name" value="GntR"/>
    <property type="match status" value="1"/>
</dbReference>
<gene>
    <name evidence="5" type="ORF">GCM10025760_20230</name>
</gene>
<keyword evidence="6" id="KW-1185">Reference proteome</keyword>
<keyword evidence="3" id="KW-0804">Transcription</keyword>
<dbReference type="InterPro" id="IPR008920">
    <property type="entry name" value="TF_FadR/GntR_C"/>
</dbReference>
<proteinExistence type="predicted"/>
<comment type="caution">
    <text evidence="5">The sequence shown here is derived from an EMBL/GenBank/DDBJ whole genome shotgun (WGS) entry which is preliminary data.</text>
</comment>
<dbReference type="InterPro" id="IPR011711">
    <property type="entry name" value="GntR_C"/>
</dbReference>
<evidence type="ECO:0000313" key="6">
    <source>
        <dbReference type="Proteomes" id="UP001501407"/>
    </source>
</evidence>
<protein>
    <submittedName>
        <fullName evidence="5">Transcriptional regulator NanR</fullName>
    </submittedName>
</protein>
<evidence type="ECO:0000256" key="3">
    <source>
        <dbReference type="ARBA" id="ARBA00023163"/>
    </source>
</evidence>
<dbReference type="PROSITE" id="PS50949">
    <property type="entry name" value="HTH_GNTR"/>
    <property type="match status" value="1"/>
</dbReference>
<keyword evidence="2" id="KW-0238">DNA-binding</keyword>
<dbReference type="InterPro" id="IPR000524">
    <property type="entry name" value="Tscrpt_reg_HTH_GntR"/>
</dbReference>
<evidence type="ECO:0000313" key="5">
    <source>
        <dbReference type="EMBL" id="GAA5092073.1"/>
    </source>
</evidence>
<sequence length="268" mass="28489">MSESGTSQGARLGFSPRVAESIAADLRKRILRSESDNVPLPRQDDLTAQYGVSGPSLREALRILEAEGLITVRRGKFGGAYVHKPSWSSAAYAFGLSLQGQGVTVADLAATILTLEPMCAAACAARADRGETIVPALEASLTETEAHIGDGARYSAAARVFHDILVAGLDNQTMQLLVRSMVAIWSIQEQIWAESANAASQYPGVEPQKESFRTHAALVRLIAEGDVEGVTKLATAHLRATQAIVLERYGNEVVDGSSLAAVQAFKSL</sequence>
<dbReference type="SUPFAM" id="SSF48008">
    <property type="entry name" value="GntR ligand-binding domain-like"/>
    <property type="match status" value="1"/>
</dbReference>
<dbReference type="CDD" id="cd07377">
    <property type="entry name" value="WHTH_GntR"/>
    <property type="match status" value="1"/>
</dbReference>
<dbReference type="RefSeq" id="WP_206687653.1">
    <property type="nucleotide sequence ID" value="NZ_BAABKZ010000002.1"/>
</dbReference>